<sequence>MPRTPAKKAKKAAASHPPYATMVQEAIKDLKDRTGSSTVAIAKWVESKYTLPDTFKKSLSTALKKMTEDGKLVKVKASYKLGAALKAAPKKKVVKKKPAAPKKKPATKVTKKKVVKKKPKKVVKKPKKAAPKKKTTAPKKKIVKKKK</sequence>
<evidence type="ECO:0000256" key="1">
    <source>
        <dbReference type="ARBA" id="ARBA00004123"/>
    </source>
</evidence>
<dbReference type="SMART" id="SM00526">
    <property type="entry name" value="H15"/>
    <property type="match status" value="1"/>
</dbReference>
<dbReference type="PANTHER" id="PTHR11467">
    <property type="entry name" value="HISTONE H1"/>
    <property type="match status" value="1"/>
</dbReference>
<keyword evidence="10" id="KW-1185">Reference proteome</keyword>
<comment type="similarity">
    <text evidence="6">Belongs to the histone H1/H5 family.</text>
</comment>
<dbReference type="PANTHER" id="PTHR11467:SF36">
    <property type="entry name" value="HISTONE 24-RELATED"/>
    <property type="match status" value="1"/>
</dbReference>
<evidence type="ECO:0000256" key="5">
    <source>
        <dbReference type="ARBA" id="ARBA00023242"/>
    </source>
</evidence>
<feature type="compositionally biased region" description="Basic residues" evidence="7">
    <location>
        <begin position="88"/>
        <end position="147"/>
    </location>
</feature>
<dbReference type="GO" id="GO:0030527">
    <property type="term" value="F:structural constituent of chromatin"/>
    <property type="evidence" value="ECO:0007669"/>
    <property type="project" value="InterPro"/>
</dbReference>
<evidence type="ECO:0000256" key="3">
    <source>
        <dbReference type="ARBA" id="ARBA00022454"/>
    </source>
</evidence>
<dbReference type="SUPFAM" id="SSF46785">
    <property type="entry name" value="Winged helix' DNA-binding domain"/>
    <property type="match status" value="1"/>
</dbReference>
<feature type="region of interest" description="Disordered" evidence="7">
    <location>
        <begin position="87"/>
        <end position="147"/>
    </location>
</feature>
<dbReference type="Proteomes" id="UP001472866">
    <property type="component" value="Chromosome 03"/>
</dbReference>
<evidence type="ECO:0000256" key="2">
    <source>
        <dbReference type="ARBA" id="ARBA00004286"/>
    </source>
</evidence>
<comment type="subcellular location">
    <subcellularLocation>
        <location evidence="2">Chromosome</location>
    </subcellularLocation>
    <subcellularLocation>
        <location evidence="1 6">Nucleus</location>
    </subcellularLocation>
</comment>
<evidence type="ECO:0000256" key="4">
    <source>
        <dbReference type="ARBA" id="ARBA00023125"/>
    </source>
</evidence>
<dbReference type="Pfam" id="PF00538">
    <property type="entry name" value="Linker_histone"/>
    <property type="match status" value="1"/>
</dbReference>
<dbReference type="CDD" id="cd00073">
    <property type="entry name" value="H15"/>
    <property type="match status" value="1"/>
</dbReference>
<evidence type="ECO:0000313" key="10">
    <source>
        <dbReference type="Proteomes" id="UP001472866"/>
    </source>
</evidence>
<feature type="domain" description="H15" evidence="8">
    <location>
        <begin position="15"/>
        <end position="83"/>
    </location>
</feature>
<gene>
    <name evidence="9" type="ORF">HKI87_03g26780</name>
</gene>
<dbReference type="GO" id="GO:0031492">
    <property type="term" value="F:nucleosomal DNA binding"/>
    <property type="evidence" value="ECO:0007669"/>
    <property type="project" value="TreeGrafter"/>
</dbReference>
<dbReference type="InterPro" id="IPR036390">
    <property type="entry name" value="WH_DNA-bd_sf"/>
</dbReference>
<accession>A0AAX4P5V8</accession>
<dbReference type="InterPro" id="IPR005819">
    <property type="entry name" value="H1/H5"/>
</dbReference>
<evidence type="ECO:0000313" key="9">
    <source>
        <dbReference type="EMBL" id="WZN61144.1"/>
    </source>
</evidence>
<dbReference type="GO" id="GO:0000786">
    <property type="term" value="C:nucleosome"/>
    <property type="evidence" value="ECO:0007669"/>
    <property type="project" value="InterPro"/>
</dbReference>
<evidence type="ECO:0000256" key="6">
    <source>
        <dbReference type="RuleBase" id="RU003894"/>
    </source>
</evidence>
<dbReference type="Gene3D" id="1.10.10.10">
    <property type="entry name" value="Winged helix-like DNA-binding domain superfamily/Winged helix DNA-binding domain"/>
    <property type="match status" value="1"/>
</dbReference>
<name>A0AAX4P5V8_9CHLO</name>
<dbReference type="GO" id="GO:0005634">
    <property type="term" value="C:nucleus"/>
    <property type="evidence" value="ECO:0007669"/>
    <property type="project" value="UniProtKB-SubCell"/>
</dbReference>
<dbReference type="AlphaFoldDB" id="A0AAX4P5V8"/>
<protein>
    <submittedName>
        <fullName evidence="9">Histone H1/5</fullName>
    </submittedName>
</protein>
<dbReference type="GO" id="GO:0030261">
    <property type="term" value="P:chromosome condensation"/>
    <property type="evidence" value="ECO:0007669"/>
    <property type="project" value="TreeGrafter"/>
</dbReference>
<dbReference type="GO" id="GO:0003690">
    <property type="term" value="F:double-stranded DNA binding"/>
    <property type="evidence" value="ECO:0007669"/>
    <property type="project" value="TreeGrafter"/>
</dbReference>
<dbReference type="InterPro" id="IPR005818">
    <property type="entry name" value="Histone_H1/H5_H15"/>
</dbReference>
<dbReference type="PRINTS" id="PR00624">
    <property type="entry name" value="HISTONEH5"/>
</dbReference>
<proteinExistence type="inferred from homology"/>
<keyword evidence="5 6" id="KW-0539">Nucleus</keyword>
<organism evidence="9 10">
    <name type="scientific">Chloropicon roscoffensis</name>
    <dbReference type="NCBI Taxonomy" id="1461544"/>
    <lineage>
        <taxon>Eukaryota</taxon>
        <taxon>Viridiplantae</taxon>
        <taxon>Chlorophyta</taxon>
        <taxon>Chloropicophyceae</taxon>
        <taxon>Chloropicales</taxon>
        <taxon>Chloropicaceae</taxon>
        <taxon>Chloropicon</taxon>
    </lineage>
</organism>
<keyword evidence="3 6" id="KW-0158">Chromosome</keyword>
<dbReference type="EMBL" id="CP151503">
    <property type="protein sequence ID" value="WZN61144.1"/>
    <property type="molecule type" value="Genomic_DNA"/>
</dbReference>
<reference evidence="9 10" key="1">
    <citation type="submission" date="2024-03" db="EMBL/GenBank/DDBJ databases">
        <title>Complete genome sequence of the green alga Chloropicon roscoffensis RCC1871.</title>
        <authorList>
            <person name="Lemieux C."/>
            <person name="Pombert J.-F."/>
            <person name="Otis C."/>
            <person name="Turmel M."/>
        </authorList>
    </citation>
    <scope>NUCLEOTIDE SEQUENCE [LARGE SCALE GENOMIC DNA]</scope>
    <source>
        <strain evidence="9 10">RCC1871</strain>
    </source>
</reference>
<keyword evidence="4 6" id="KW-0238">DNA-binding</keyword>
<evidence type="ECO:0000256" key="7">
    <source>
        <dbReference type="SAM" id="MobiDB-lite"/>
    </source>
</evidence>
<dbReference type="InterPro" id="IPR036388">
    <property type="entry name" value="WH-like_DNA-bd_sf"/>
</dbReference>
<dbReference type="GO" id="GO:0006334">
    <property type="term" value="P:nucleosome assembly"/>
    <property type="evidence" value="ECO:0007669"/>
    <property type="project" value="InterPro"/>
</dbReference>
<dbReference type="GO" id="GO:0045910">
    <property type="term" value="P:negative regulation of DNA recombination"/>
    <property type="evidence" value="ECO:0007669"/>
    <property type="project" value="TreeGrafter"/>
</dbReference>
<evidence type="ECO:0000259" key="8">
    <source>
        <dbReference type="PROSITE" id="PS51504"/>
    </source>
</evidence>
<dbReference type="PROSITE" id="PS51504">
    <property type="entry name" value="H15"/>
    <property type="match status" value="1"/>
</dbReference>